<dbReference type="PANTHER" id="PTHR43685">
    <property type="entry name" value="GLYCOSYLTRANSFERASE"/>
    <property type="match status" value="1"/>
</dbReference>
<dbReference type="AlphaFoldDB" id="A0A1A8ZMK7"/>
<evidence type="ECO:0000313" key="5">
    <source>
        <dbReference type="EMBL" id="SBT45327.1"/>
    </source>
</evidence>
<keyword evidence="2" id="KW-0328">Glycosyltransferase</keyword>
<dbReference type="Proteomes" id="UP000199385">
    <property type="component" value="Chromosome I"/>
</dbReference>
<protein>
    <submittedName>
        <fullName evidence="5">Glycosyl transferase family 2</fullName>
    </submittedName>
</protein>
<dbReference type="EMBL" id="LT594323">
    <property type="protein sequence ID" value="SBT45327.1"/>
    <property type="molecule type" value="Genomic_DNA"/>
</dbReference>
<comment type="similarity">
    <text evidence="1">Belongs to the glycosyltransferase 2 family.</text>
</comment>
<keyword evidence="6" id="KW-1185">Reference proteome</keyword>
<feature type="domain" description="Glycosyltransferase 2-like" evidence="4">
    <location>
        <begin position="9"/>
        <end position="115"/>
    </location>
</feature>
<dbReference type="GO" id="GO:0016757">
    <property type="term" value="F:glycosyltransferase activity"/>
    <property type="evidence" value="ECO:0007669"/>
    <property type="project" value="UniProtKB-KW"/>
</dbReference>
<evidence type="ECO:0000256" key="1">
    <source>
        <dbReference type="ARBA" id="ARBA00006739"/>
    </source>
</evidence>
<dbReference type="PATRIC" id="fig|261654.4.peg.3036"/>
<name>A0A1A8ZMK7_9ACTN</name>
<dbReference type="STRING" id="261654.GA0070611_2985"/>
<evidence type="ECO:0000313" key="6">
    <source>
        <dbReference type="Proteomes" id="UP000199385"/>
    </source>
</evidence>
<sequence length="259" mass="27646">MENLTQIVSVITPVHAPSIEHLAGAYASLAKQEMPDGWDWQWLVQEDGQTGALVDALPDDPRISLGTGRSGGPGVARTLALSRVSGDLIKVLDADDQLTPGALARDIAAFDAHPQIGWTTSRVLDLLPDGSTAGWDKDPAGGVVARGSVLSFWQANGYRASVHPATLCLRRDLVFALGGWMALPASEDTGLLLAANAVSDGYFTREYGLLYRKWPGQVTSQAAHREPTEYQGRMKIIEARAEALTSMLPDGLPLTPPPA</sequence>
<dbReference type="InterPro" id="IPR001173">
    <property type="entry name" value="Glyco_trans_2-like"/>
</dbReference>
<dbReference type="SUPFAM" id="SSF53448">
    <property type="entry name" value="Nucleotide-diphospho-sugar transferases"/>
    <property type="match status" value="1"/>
</dbReference>
<evidence type="ECO:0000259" key="4">
    <source>
        <dbReference type="Pfam" id="PF00535"/>
    </source>
</evidence>
<dbReference type="InterPro" id="IPR050834">
    <property type="entry name" value="Glycosyltransf_2"/>
</dbReference>
<accession>A0A1A8ZMK7</accession>
<dbReference type="Gene3D" id="3.90.550.10">
    <property type="entry name" value="Spore Coat Polysaccharide Biosynthesis Protein SpsA, Chain A"/>
    <property type="match status" value="1"/>
</dbReference>
<keyword evidence="3 5" id="KW-0808">Transferase</keyword>
<proteinExistence type="inferred from homology"/>
<reference evidence="6" key="1">
    <citation type="submission" date="2016-06" db="EMBL/GenBank/DDBJ databases">
        <authorList>
            <person name="Varghese N."/>
            <person name="Submissions Spin"/>
        </authorList>
    </citation>
    <scope>NUCLEOTIDE SEQUENCE [LARGE SCALE GENOMIC DNA]</scope>
    <source>
        <strain evidence="6">DSM 44815</strain>
    </source>
</reference>
<dbReference type="InterPro" id="IPR029044">
    <property type="entry name" value="Nucleotide-diphossugar_trans"/>
</dbReference>
<gene>
    <name evidence="5" type="ORF">GA0070611_2985</name>
</gene>
<dbReference type="RefSeq" id="WP_231921453.1">
    <property type="nucleotide sequence ID" value="NZ_LT594323.1"/>
</dbReference>
<organism evidence="5 6">
    <name type="scientific">Micromonospora auratinigra</name>
    <dbReference type="NCBI Taxonomy" id="261654"/>
    <lineage>
        <taxon>Bacteria</taxon>
        <taxon>Bacillati</taxon>
        <taxon>Actinomycetota</taxon>
        <taxon>Actinomycetes</taxon>
        <taxon>Micromonosporales</taxon>
        <taxon>Micromonosporaceae</taxon>
        <taxon>Micromonospora</taxon>
    </lineage>
</organism>
<evidence type="ECO:0000256" key="3">
    <source>
        <dbReference type="ARBA" id="ARBA00022679"/>
    </source>
</evidence>
<evidence type="ECO:0000256" key="2">
    <source>
        <dbReference type="ARBA" id="ARBA00022676"/>
    </source>
</evidence>
<dbReference type="PANTHER" id="PTHR43685:SF5">
    <property type="entry name" value="GLYCOSYLTRANSFERASE EPSE-RELATED"/>
    <property type="match status" value="1"/>
</dbReference>
<dbReference type="Pfam" id="PF00535">
    <property type="entry name" value="Glycos_transf_2"/>
    <property type="match status" value="1"/>
</dbReference>